<feature type="region of interest" description="Disordered" evidence="1">
    <location>
        <begin position="451"/>
        <end position="511"/>
    </location>
</feature>
<sequence>MFNNYNNPYSSTISVDPIPKRGHKRRASRNPSPERGCSPFSVNFGLPEEAREVALALSQERVRLSKISTEELSGGTSSPSAQSYSSKRQRPSVIDAHLEPPLPTYFPTSRSSLTYDPIRSLDRPLPQASTKSTFPVDSYFSFPKPPITPTQVIHLGEKAVWNKRPGERPGAAKSAADPVISPHNPLSGSLQAERESVKCLNQKPGASSALGASGVSGLRRPDNATMKRLLGGSTAAKRQTLVPSAHSVPVHKKDGDRARKNEILWSPHYINEARTHYSGGPGIKARKFNDPWQGPTPASAPDTKLMASRDFGGLESHRRRRYNAEYPASLRYVEEVQDMSPDDFLSKSPDDYSIPVISIMNNTISERAPSVMSELLSKPLSQSIPNDVPCEDFATFRMDSPGNHRSIALEAGRRVNGRRHILTDCKYTISQDLTDSHASALVLLYALAERKPTRKRPPESKKFGLQGLSQRQVSMRMSTPIPIPRHRDLSLSKEKPRYSSLSEQVMAQRSH</sequence>
<dbReference type="RefSeq" id="XP_013285799.1">
    <property type="nucleotide sequence ID" value="XM_013430345.1"/>
</dbReference>
<feature type="region of interest" description="Disordered" evidence="1">
    <location>
        <begin position="202"/>
        <end position="222"/>
    </location>
</feature>
<dbReference type="AlphaFoldDB" id="A0A0D2DW43"/>
<feature type="compositionally biased region" description="Basic and acidic residues" evidence="1">
    <location>
        <begin position="485"/>
        <end position="497"/>
    </location>
</feature>
<evidence type="ECO:0000256" key="1">
    <source>
        <dbReference type="SAM" id="MobiDB-lite"/>
    </source>
</evidence>
<keyword evidence="3" id="KW-1185">Reference proteome</keyword>
<evidence type="ECO:0000313" key="3">
    <source>
        <dbReference type="Proteomes" id="UP000053029"/>
    </source>
</evidence>
<accession>A0A0D2DW43</accession>
<feature type="compositionally biased region" description="Polar residues" evidence="1">
    <location>
        <begin position="68"/>
        <end position="86"/>
    </location>
</feature>
<feature type="compositionally biased region" description="Basic and acidic residues" evidence="1">
    <location>
        <begin position="451"/>
        <end position="462"/>
    </location>
</feature>
<feature type="region of interest" description="Disordered" evidence="1">
    <location>
        <begin position="165"/>
        <end position="188"/>
    </location>
</feature>
<dbReference type="HOGENOM" id="CLU_533207_0_0_1"/>
<proteinExistence type="predicted"/>
<name>A0A0D2DW43_9EURO</name>
<feature type="region of interest" description="Disordered" evidence="1">
    <location>
        <begin position="68"/>
        <end position="90"/>
    </location>
</feature>
<dbReference type="Proteomes" id="UP000053029">
    <property type="component" value="Unassembled WGS sequence"/>
</dbReference>
<evidence type="ECO:0000313" key="2">
    <source>
        <dbReference type="EMBL" id="KIW81991.1"/>
    </source>
</evidence>
<dbReference type="EMBL" id="KN846971">
    <property type="protein sequence ID" value="KIW81991.1"/>
    <property type="molecule type" value="Genomic_DNA"/>
</dbReference>
<gene>
    <name evidence="2" type="ORF">Z517_05017</name>
</gene>
<reference evidence="2 3" key="1">
    <citation type="submission" date="2015-01" db="EMBL/GenBank/DDBJ databases">
        <title>The Genome Sequence of Fonsecaea pedrosoi CBS 271.37.</title>
        <authorList>
            <consortium name="The Broad Institute Genomics Platform"/>
            <person name="Cuomo C."/>
            <person name="de Hoog S."/>
            <person name="Gorbushina A."/>
            <person name="Stielow B."/>
            <person name="Teixiera M."/>
            <person name="Abouelleil A."/>
            <person name="Chapman S.B."/>
            <person name="Priest M."/>
            <person name="Young S.K."/>
            <person name="Wortman J."/>
            <person name="Nusbaum C."/>
            <person name="Birren B."/>
        </authorList>
    </citation>
    <scope>NUCLEOTIDE SEQUENCE [LARGE SCALE GENOMIC DNA]</scope>
    <source>
        <strain evidence="2 3">CBS 271.37</strain>
    </source>
</reference>
<feature type="compositionally biased region" description="Low complexity" evidence="1">
    <location>
        <begin position="205"/>
        <end position="218"/>
    </location>
</feature>
<feature type="compositionally biased region" description="Polar residues" evidence="1">
    <location>
        <begin position="1"/>
        <end position="14"/>
    </location>
</feature>
<protein>
    <submittedName>
        <fullName evidence="2">Uncharacterized protein</fullName>
    </submittedName>
</protein>
<feature type="compositionally biased region" description="Polar residues" evidence="1">
    <location>
        <begin position="499"/>
        <end position="511"/>
    </location>
</feature>
<feature type="region of interest" description="Disordered" evidence="1">
    <location>
        <begin position="1"/>
        <end position="43"/>
    </location>
</feature>
<feature type="compositionally biased region" description="Polar residues" evidence="1">
    <location>
        <begin position="467"/>
        <end position="477"/>
    </location>
</feature>
<dbReference type="VEuPathDB" id="FungiDB:Z517_05017"/>
<dbReference type="GeneID" id="25304507"/>
<organism evidence="2 3">
    <name type="scientific">Fonsecaea pedrosoi CBS 271.37</name>
    <dbReference type="NCBI Taxonomy" id="1442368"/>
    <lineage>
        <taxon>Eukaryota</taxon>
        <taxon>Fungi</taxon>
        <taxon>Dikarya</taxon>
        <taxon>Ascomycota</taxon>
        <taxon>Pezizomycotina</taxon>
        <taxon>Eurotiomycetes</taxon>
        <taxon>Chaetothyriomycetidae</taxon>
        <taxon>Chaetothyriales</taxon>
        <taxon>Herpotrichiellaceae</taxon>
        <taxon>Fonsecaea</taxon>
    </lineage>
</organism>